<accession>A0ACC0VRK8</accession>
<comment type="caution">
    <text evidence="1">The sequence shown here is derived from an EMBL/GenBank/DDBJ whole genome shotgun (WGS) entry which is preliminary data.</text>
</comment>
<sequence length="270" mass="30164">MTEATQPESDREPRVERATSSDAEEDAKSEEKSEPPLSTSEEEDTEDDVPHDAVGFGDAMSKVLSQHVAEDAQPILAKRTTARMREIQSDKKESKTARVSAADKRARELKNMAVPDHTTAAQDRQLRIIATKGVVALFNAIHKHQHQNGKKDDKNDKKVKEMSKDHFLGLLKASQQKVTDKGATNTSWAVVQDNYMMSAKLKDWDNQHGTEVGRVQEQGDAEVEATEDVAWKPMEDALDSDKEAAGKNNRKHKRLPSARVQKSLKKTKRS</sequence>
<dbReference type="Proteomes" id="UP001163321">
    <property type="component" value="Chromosome 7"/>
</dbReference>
<organism evidence="1 2">
    <name type="scientific">Peronosclerospora sorghi</name>
    <dbReference type="NCBI Taxonomy" id="230839"/>
    <lineage>
        <taxon>Eukaryota</taxon>
        <taxon>Sar</taxon>
        <taxon>Stramenopiles</taxon>
        <taxon>Oomycota</taxon>
        <taxon>Peronosporomycetes</taxon>
        <taxon>Peronosporales</taxon>
        <taxon>Peronosporaceae</taxon>
        <taxon>Peronosclerospora</taxon>
    </lineage>
</organism>
<evidence type="ECO:0000313" key="2">
    <source>
        <dbReference type="Proteomes" id="UP001163321"/>
    </source>
</evidence>
<keyword evidence="2" id="KW-1185">Reference proteome</keyword>
<protein>
    <submittedName>
        <fullName evidence="1">Uncharacterized protein</fullName>
    </submittedName>
</protein>
<name>A0ACC0VRK8_9STRA</name>
<proteinExistence type="predicted"/>
<gene>
    <name evidence="1" type="ORF">PsorP6_015173</name>
</gene>
<evidence type="ECO:0000313" key="1">
    <source>
        <dbReference type="EMBL" id="KAI9909128.1"/>
    </source>
</evidence>
<dbReference type="EMBL" id="CM047586">
    <property type="protein sequence ID" value="KAI9909128.1"/>
    <property type="molecule type" value="Genomic_DNA"/>
</dbReference>
<reference evidence="1 2" key="1">
    <citation type="journal article" date="2022" name="bioRxiv">
        <title>The genome of the oomycete Peronosclerospora sorghi, a cosmopolitan pathogen of maize and sorghum, is inflated with dispersed pseudogenes.</title>
        <authorList>
            <person name="Fletcher K."/>
            <person name="Martin F."/>
            <person name="Isakeit T."/>
            <person name="Cavanaugh K."/>
            <person name="Magill C."/>
            <person name="Michelmore R."/>
        </authorList>
    </citation>
    <scope>NUCLEOTIDE SEQUENCE [LARGE SCALE GENOMIC DNA]</scope>
    <source>
        <strain evidence="1">P6</strain>
    </source>
</reference>